<comment type="subcellular location">
    <subcellularLocation>
        <location evidence="1">Nucleus</location>
    </subcellularLocation>
</comment>
<feature type="domain" description="BZIP" evidence="6">
    <location>
        <begin position="237"/>
        <end position="289"/>
    </location>
</feature>
<feature type="compositionally biased region" description="Polar residues" evidence="5">
    <location>
        <begin position="110"/>
        <end position="124"/>
    </location>
</feature>
<dbReference type="KEGG" id="cmos:111445287"/>
<gene>
    <name evidence="8" type="primary">LOC111445287</name>
</gene>
<evidence type="ECO:0000256" key="2">
    <source>
        <dbReference type="ARBA" id="ARBA00023125"/>
    </source>
</evidence>
<evidence type="ECO:0000256" key="5">
    <source>
        <dbReference type="SAM" id="MobiDB-lite"/>
    </source>
</evidence>
<dbReference type="SMART" id="SM00338">
    <property type="entry name" value="BRLZ"/>
    <property type="match status" value="1"/>
</dbReference>
<dbReference type="PROSITE" id="PS00036">
    <property type="entry name" value="BZIP_BASIC"/>
    <property type="match status" value="1"/>
</dbReference>
<dbReference type="GO" id="GO:0045893">
    <property type="term" value="P:positive regulation of DNA-templated transcription"/>
    <property type="evidence" value="ECO:0007669"/>
    <property type="project" value="InterPro"/>
</dbReference>
<proteinExistence type="predicted"/>
<dbReference type="Gene3D" id="1.20.5.170">
    <property type="match status" value="1"/>
</dbReference>
<dbReference type="InterPro" id="IPR004827">
    <property type="entry name" value="bZIP"/>
</dbReference>
<evidence type="ECO:0000313" key="7">
    <source>
        <dbReference type="Proteomes" id="UP000504609"/>
    </source>
</evidence>
<dbReference type="GO" id="GO:0003677">
    <property type="term" value="F:DNA binding"/>
    <property type="evidence" value="ECO:0007669"/>
    <property type="project" value="UniProtKB-KW"/>
</dbReference>
<dbReference type="InterPro" id="IPR046347">
    <property type="entry name" value="bZIP_sf"/>
</dbReference>
<dbReference type="CDD" id="cd14707">
    <property type="entry name" value="bZIP_plant_BZIP46"/>
    <property type="match status" value="1"/>
</dbReference>
<evidence type="ECO:0000256" key="1">
    <source>
        <dbReference type="ARBA" id="ARBA00004123"/>
    </source>
</evidence>
<dbReference type="Proteomes" id="UP000504609">
    <property type="component" value="Unplaced"/>
</dbReference>
<name>A0A6J1FLE3_CUCMO</name>
<dbReference type="RefSeq" id="XP_022939348.1">
    <property type="nucleotide sequence ID" value="XM_023083580.1"/>
</dbReference>
<sequence length="319" mass="35413">MASYKLLASSNSRNSDLLRGSSSSSFSSASLLESQFLSNHLRNNDIPTRNQSHSRSSMTVDGLLGNGYDSNPTESSILLDAQITLVDSHNPSSLPMNTTTATTTTTTTTNSSAVIDSNHNTSSGAAPKTVDDVWREIVSGERKELKEEVPDEFITLEDYLLRTGVMPVEDVKLPQTERLSGGIFSFDPIRASTFQALDKVEGSIIGFANGVDLIGSGGSGGRGKRGRAALEPLDKAAEQRQRRMIKNRESAARSRERKQAYQVELESLAVRLEEEKERLLREKAERTKERFEQLMEKVIPVVEKRRPPRVIRRVNSMKW</sequence>
<feature type="region of interest" description="Disordered" evidence="5">
    <location>
        <begin position="1"/>
        <end position="20"/>
    </location>
</feature>
<keyword evidence="7" id="KW-1185">Reference proteome</keyword>
<feature type="region of interest" description="Disordered" evidence="5">
    <location>
        <begin position="42"/>
        <end position="61"/>
    </location>
</feature>
<feature type="compositionally biased region" description="Polar residues" evidence="5">
    <location>
        <begin position="45"/>
        <end position="59"/>
    </location>
</feature>
<accession>A0A6J1FLE3</accession>
<keyword evidence="4" id="KW-0175">Coiled coil</keyword>
<protein>
    <submittedName>
        <fullName evidence="8">G-box-binding factor 4-like</fullName>
    </submittedName>
</protein>
<reference evidence="8" key="1">
    <citation type="submission" date="2025-08" db="UniProtKB">
        <authorList>
            <consortium name="RefSeq"/>
        </authorList>
    </citation>
    <scope>IDENTIFICATION</scope>
    <source>
        <tissue evidence="8">Young leaves</tissue>
    </source>
</reference>
<dbReference type="AlphaFoldDB" id="A0A6J1FLE3"/>
<dbReference type="PANTHER" id="PTHR22952:SF184">
    <property type="entry name" value="G-BOX-BINDING FACTOR 4"/>
    <property type="match status" value="1"/>
</dbReference>
<feature type="coiled-coil region" evidence="4">
    <location>
        <begin position="258"/>
        <end position="297"/>
    </location>
</feature>
<feature type="compositionally biased region" description="Low complexity" evidence="5">
    <location>
        <begin position="98"/>
        <end position="109"/>
    </location>
</feature>
<dbReference type="GO" id="GO:0005634">
    <property type="term" value="C:nucleus"/>
    <property type="evidence" value="ECO:0007669"/>
    <property type="project" value="UniProtKB-SubCell"/>
</dbReference>
<dbReference type="GO" id="GO:0003700">
    <property type="term" value="F:DNA-binding transcription factor activity"/>
    <property type="evidence" value="ECO:0007669"/>
    <property type="project" value="InterPro"/>
</dbReference>
<dbReference type="Pfam" id="PF00170">
    <property type="entry name" value="bZIP_1"/>
    <property type="match status" value="1"/>
</dbReference>
<dbReference type="SUPFAM" id="SSF57959">
    <property type="entry name" value="Leucine zipper domain"/>
    <property type="match status" value="1"/>
</dbReference>
<feature type="region of interest" description="Disordered" evidence="5">
    <location>
        <begin position="90"/>
        <end position="127"/>
    </location>
</feature>
<evidence type="ECO:0000313" key="8">
    <source>
        <dbReference type="RefSeq" id="XP_022939348.1"/>
    </source>
</evidence>
<dbReference type="PANTHER" id="PTHR22952">
    <property type="entry name" value="CAMP-RESPONSE ELEMENT BINDING PROTEIN-RELATED"/>
    <property type="match status" value="1"/>
</dbReference>
<dbReference type="PROSITE" id="PS50217">
    <property type="entry name" value="BZIP"/>
    <property type="match status" value="1"/>
</dbReference>
<keyword evidence="2" id="KW-0238">DNA-binding</keyword>
<evidence type="ECO:0000259" key="6">
    <source>
        <dbReference type="PROSITE" id="PS50217"/>
    </source>
</evidence>
<organism evidence="7 8">
    <name type="scientific">Cucurbita moschata</name>
    <name type="common">Winter crookneck squash</name>
    <name type="synonym">Cucurbita pepo var. moschata</name>
    <dbReference type="NCBI Taxonomy" id="3662"/>
    <lineage>
        <taxon>Eukaryota</taxon>
        <taxon>Viridiplantae</taxon>
        <taxon>Streptophyta</taxon>
        <taxon>Embryophyta</taxon>
        <taxon>Tracheophyta</taxon>
        <taxon>Spermatophyta</taxon>
        <taxon>Magnoliopsida</taxon>
        <taxon>eudicotyledons</taxon>
        <taxon>Gunneridae</taxon>
        <taxon>Pentapetalae</taxon>
        <taxon>rosids</taxon>
        <taxon>fabids</taxon>
        <taxon>Cucurbitales</taxon>
        <taxon>Cucurbitaceae</taxon>
        <taxon>Cucurbiteae</taxon>
        <taxon>Cucurbita</taxon>
    </lineage>
</organism>
<evidence type="ECO:0000256" key="4">
    <source>
        <dbReference type="SAM" id="Coils"/>
    </source>
</evidence>
<dbReference type="InterPro" id="IPR043452">
    <property type="entry name" value="BZIP46-like"/>
</dbReference>
<keyword evidence="3" id="KW-0539">Nucleus</keyword>
<dbReference type="GeneID" id="111445287"/>
<evidence type="ECO:0000256" key="3">
    <source>
        <dbReference type="ARBA" id="ARBA00023242"/>
    </source>
</evidence>